<comment type="caution">
    <text evidence="4">The sequence shown here is derived from an EMBL/GenBank/DDBJ whole genome shotgun (WGS) entry which is preliminary data.</text>
</comment>
<keyword evidence="4" id="KW-0347">Helicase</keyword>
<feature type="compositionally biased region" description="Basic residues" evidence="1">
    <location>
        <begin position="26"/>
        <end position="37"/>
    </location>
</feature>
<organism evidence="4 5">
    <name type="scientific">Providencia rettgeri</name>
    <dbReference type="NCBI Taxonomy" id="587"/>
    <lineage>
        <taxon>Bacteria</taxon>
        <taxon>Pseudomonadati</taxon>
        <taxon>Pseudomonadota</taxon>
        <taxon>Gammaproteobacteria</taxon>
        <taxon>Enterobacterales</taxon>
        <taxon>Morganellaceae</taxon>
        <taxon>Providencia</taxon>
    </lineage>
</organism>
<dbReference type="InterPro" id="IPR040538">
    <property type="entry name" value="Cch_HTH"/>
</dbReference>
<sequence length="621" mass="68174">MSKKNNAATPANLNQTKVTKPANTAKGRRKPAKRRLPKVNPARPCYAVYYTDVELADGGKMLKAGLYWHGIRDNAQTDTHISTPIEVIASTKDVNDENYGQLLKIMTSDGIIKEWALPMEMLGGGGDEMRRALLSMGARIKPKQREDLLNYIMSATPTRKVIAATATGWLYSDVLAAYSFVMPHQTIGLGDIRFQSTEAGGKEYTAAGTFEGWRDNVAQLCTGNPVLVFSVCVALAGVLLEQLDIDSGGFHLVGDSSSGKSISALVACSVWGKPKDFKRNWNATAAGLEGIATMRNDTALILDEIGEASPKDIGGIIYQLGNGVGRQRGTVSGMARPVNQWRMMVLSNGELTAGKYMEMSGQRIKAGQELRLLDIPVQRRYGAFDNLHNMDIPHDMDKPEQCRGAGRKFAEALRANTNEHYGHAGVKLIEHLINRNTDIDIYDLFAELRAKFPVTTGQESRAAARFTVCALAGLLAIEAGILPWSFDEVTQSANELYHAWITQRGRGQSEDRKILQAINDFIIRNAARFEDEGQLNSVPVVNRAGFFRDRKDKGRMYLFSPNALSEATTGYDIARVISCLSEAGVIAEADSGRRNKLYSIKGEKIRLYAINQNELSCALDA</sequence>
<accession>A0A9N8H034</accession>
<feature type="region of interest" description="Disordered" evidence="1">
    <location>
        <begin position="1"/>
        <end position="37"/>
    </location>
</feature>
<evidence type="ECO:0000259" key="3">
    <source>
        <dbReference type="Pfam" id="PF18662"/>
    </source>
</evidence>
<evidence type="ECO:0000313" key="4">
    <source>
        <dbReference type="EMBL" id="CAB5718954.1"/>
    </source>
</evidence>
<evidence type="ECO:0000259" key="2">
    <source>
        <dbReference type="Pfam" id="PF06048"/>
    </source>
</evidence>
<dbReference type="Pfam" id="PF18662">
    <property type="entry name" value="HTH_56"/>
    <property type="match status" value="1"/>
</dbReference>
<gene>
    <name evidence="4" type="ORF">GHA_04484</name>
</gene>
<dbReference type="Proteomes" id="UP000834611">
    <property type="component" value="Unassembled WGS sequence"/>
</dbReference>
<proteinExistence type="predicted"/>
<feature type="compositionally biased region" description="Polar residues" evidence="1">
    <location>
        <begin position="1"/>
        <end position="22"/>
    </location>
</feature>
<dbReference type="RefSeq" id="WP_239407523.1">
    <property type="nucleotide sequence ID" value="NZ_CAHPRV010000069.1"/>
</dbReference>
<evidence type="ECO:0000256" key="1">
    <source>
        <dbReference type="SAM" id="MobiDB-lite"/>
    </source>
</evidence>
<evidence type="ECO:0000313" key="5">
    <source>
        <dbReference type="Proteomes" id="UP000834611"/>
    </source>
</evidence>
<feature type="domain" description="DUF927" evidence="2">
    <location>
        <begin position="64"/>
        <end position="339"/>
    </location>
</feature>
<dbReference type="Pfam" id="PF06048">
    <property type="entry name" value="DUF927"/>
    <property type="match status" value="1"/>
</dbReference>
<feature type="domain" description="Cch helix turn helix" evidence="3">
    <location>
        <begin position="512"/>
        <end position="611"/>
    </location>
</feature>
<keyword evidence="4" id="KW-0378">Hydrolase</keyword>
<dbReference type="EMBL" id="CAHPSF010000020">
    <property type="protein sequence ID" value="CAB5718954.1"/>
    <property type="molecule type" value="Genomic_DNA"/>
</dbReference>
<keyword evidence="4" id="KW-0067">ATP-binding</keyword>
<reference evidence="4" key="1">
    <citation type="submission" date="2020-05" db="EMBL/GenBank/DDBJ databases">
        <authorList>
            <person name="Delgado-Blas J."/>
        </authorList>
    </citation>
    <scope>NUCLEOTIDE SEQUENCE</scope>
    <source>
        <strain evidence="4">BB1453</strain>
    </source>
</reference>
<dbReference type="AlphaFoldDB" id="A0A9N8H034"/>
<protein>
    <submittedName>
        <fullName evidence="4">Superfamily II helicase and inactivated derivatives</fullName>
    </submittedName>
</protein>
<keyword evidence="4" id="KW-0547">Nucleotide-binding</keyword>
<name>A0A9N8H034_PRORE</name>
<dbReference type="InterPro" id="IPR009270">
    <property type="entry name" value="DUF927"/>
</dbReference>
<dbReference type="GO" id="GO:0004386">
    <property type="term" value="F:helicase activity"/>
    <property type="evidence" value="ECO:0007669"/>
    <property type="project" value="UniProtKB-KW"/>
</dbReference>